<name>A0ABQ2KXZ9_9BACL</name>
<dbReference type="InterPro" id="IPR015421">
    <property type="entry name" value="PyrdxlP-dep_Trfase_major"/>
</dbReference>
<evidence type="ECO:0000313" key="10">
    <source>
        <dbReference type="Proteomes" id="UP000606653"/>
    </source>
</evidence>
<gene>
    <name evidence="9" type="ORF">GCM10010969_13860</name>
</gene>
<dbReference type="PANTHER" id="PTHR11601">
    <property type="entry name" value="CYSTEINE DESULFURYLASE FAMILY MEMBER"/>
    <property type="match status" value="1"/>
</dbReference>
<protein>
    <submittedName>
        <fullName evidence="9">Aminotransferase V</fullName>
    </submittedName>
</protein>
<dbReference type="Proteomes" id="UP000606653">
    <property type="component" value="Unassembled WGS sequence"/>
</dbReference>
<comment type="similarity">
    <text evidence="2">Belongs to the class-V pyridoxal-phosphate-dependent aminotransferase family. NifS/IscS subfamily.</text>
</comment>
<dbReference type="InterPro" id="IPR015422">
    <property type="entry name" value="PyrdxlP-dep_Trfase_small"/>
</dbReference>
<accession>A0ABQ2KXZ9</accession>
<evidence type="ECO:0000256" key="2">
    <source>
        <dbReference type="ARBA" id="ARBA00006490"/>
    </source>
</evidence>
<dbReference type="PANTHER" id="PTHR11601:SF50">
    <property type="entry name" value="CYSTEINE DESULFURASE ISCS 2-RELATED"/>
    <property type="match status" value="1"/>
</dbReference>
<organism evidence="9 10">
    <name type="scientific">Saccharibacillus kuerlensis</name>
    <dbReference type="NCBI Taxonomy" id="459527"/>
    <lineage>
        <taxon>Bacteria</taxon>
        <taxon>Bacillati</taxon>
        <taxon>Bacillota</taxon>
        <taxon>Bacilli</taxon>
        <taxon>Bacillales</taxon>
        <taxon>Paenibacillaceae</taxon>
        <taxon>Saccharibacillus</taxon>
    </lineage>
</organism>
<dbReference type="SUPFAM" id="SSF53383">
    <property type="entry name" value="PLP-dependent transferases"/>
    <property type="match status" value="1"/>
</dbReference>
<dbReference type="PROSITE" id="PS00595">
    <property type="entry name" value="AA_TRANSFER_CLASS_5"/>
    <property type="match status" value="1"/>
</dbReference>
<evidence type="ECO:0000256" key="7">
    <source>
        <dbReference type="RuleBase" id="RU004504"/>
    </source>
</evidence>
<dbReference type="Gene3D" id="3.40.640.10">
    <property type="entry name" value="Type I PLP-dependent aspartate aminotransferase-like (Major domain)"/>
    <property type="match status" value="1"/>
</dbReference>
<keyword evidence="10" id="KW-1185">Reference proteome</keyword>
<evidence type="ECO:0000256" key="4">
    <source>
        <dbReference type="ARBA" id="ARBA00022898"/>
    </source>
</evidence>
<evidence type="ECO:0000256" key="6">
    <source>
        <dbReference type="ARBA" id="ARBA00023014"/>
    </source>
</evidence>
<evidence type="ECO:0000256" key="5">
    <source>
        <dbReference type="ARBA" id="ARBA00023004"/>
    </source>
</evidence>
<keyword evidence="5" id="KW-0408">Iron</keyword>
<reference evidence="10" key="1">
    <citation type="journal article" date="2019" name="Int. J. Syst. Evol. Microbiol.">
        <title>The Global Catalogue of Microorganisms (GCM) 10K type strain sequencing project: providing services to taxonomists for standard genome sequencing and annotation.</title>
        <authorList>
            <consortium name="The Broad Institute Genomics Platform"/>
            <consortium name="The Broad Institute Genome Sequencing Center for Infectious Disease"/>
            <person name="Wu L."/>
            <person name="Ma J."/>
        </authorList>
    </citation>
    <scope>NUCLEOTIDE SEQUENCE [LARGE SCALE GENOMIC DNA]</scope>
    <source>
        <strain evidence="10">CGMCC 1.6964</strain>
    </source>
</reference>
<evidence type="ECO:0000256" key="3">
    <source>
        <dbReference type="ARBA" id="ARBA00022723"/>
    </source>
</evidence>
<dbReference type="EMBL" id="BMLN01000003">
    <property type="protein sequence ID" value="GGN96669.1"/>
    <property type="molecule type" value="Genomic_DNA"/>
</dbReference>
<sequence>MSVMLNFDHAASTPAHPDVIRTIAEVMAVHSGNPSSIHRSGEAASKLLERSREVCAEALDVKPGEIVFTSGATESNNLAIKGVMLGRSDGRRHIVTTQIEHSSVYESCRQLESLGFETTYVQPESDGTVSTDRLLAAVRQDTALVSIMHVNNETGAVQPIEEIGRRLKSLDSRVLLHVDGVQGFGRLALDLKAASIDLYSVSAHKIRGPRGVGLLFVREGVRLFPLLSGGGQEGGLRAGTENVASIVGAAKAFRLAAEGRTERAAKMKAFRDTLVKEVRLHQALTLTEPIKPAPHIVHFTFPGLKSQVILHTLEELGMLVSAQSACAAKTEKPSRVLSAMGREREHATSGIRLSLGDEHTQEDIRLLSEALDKAVRRLAPLRGESDN</sequence>
<dbReference type="PIRSF" id="PIRSF005572">
    <property type="entry name" value="NifS"/>
    <property type="match status" value="1"/>
</dbReference>
<dbReference type="Gene3D" id="3.90.1150.10">
    <property type="entry name" value="Aspartate Aminotransferase, domain 1"/>
    <property type="match status" value="1"/>
</dbReference>
<keyword evidence="4" id="KW-0663">Pyridoxal phosphate</keyword>
<dbReference type="Pfam" id="PF00266">
    <property type="entry name" value="Aminotran_5"/>
    <property type="match status" value="1"/>
</dbReference>
<dbReference type="InterPro" id="IPR015424">
    <property type="entry name" value="PyrdxlP-dep_Trfase"/>
</dbReference>
<feature type="domain" description="Aminotransferase class V" evidence="8">
    <location>
        <begin position="7"/>
        <end position="367"/>
    </location>
</feature>
<dbReference type="InterPro" id="IPR000192">
    <property type="entry name" value="Aminotrans_V_dom"/>
</dbReference>
<dbReference type="InterPro" id="IPR016454">
    <property type="entry name" value="Cysteine_dSase"/>
</dbReference>
<proteinExistence type="inferred from homology"/>
<comment type="cofactor">
    <cofactor evidence="1 7">
        <name>pyridoxal 5'-phosphate</name>
        <dbReference type="ChEBI" id="CHEBI:597326"/>
    </cofactor>
</comment>
<evidence type="ECO:0000256" key="1">
    <source>
        <dbReference type="ARBA" id="ARBA00001933"/>
    </source>
</evidence>
<keyword evidence="9" id="KW-0032">Aminotransferase</keyword>
<dbReference type="GO" id="GO:0008483">
    <property type="term" value="F:transaminase activity"/>
    <property type="evidence" value="ECO:0007669"/>
    <property type="project" value="UniProtKB-KW"/>
</dbReference>
<keyword evidence="6" id="KW-0411">Iron-sulfur</keyword>
<keyword evidence="9" id="KW-0808">Transferase</keyword>
<evidence type="ECO:0000313" key="9">
    <source>
        <dbReference type="EMBL" id="GGN96669.1"/>
    </source>
</evidence>
<comment type="caution">
    <text evidence="9">The sequence shown here is derived from an EMBL/GenBank/DDBJ whole genome shotgun (WGS) entry which is preliminary data.</text>
</comment>
<dbReference type="InterPro" id="IPR020578">
    <property type="entry name" value="Aminotrans_V_PyrdxlP_BS"/>
</dbReference>
<keyword evidence="3" id="KW-0479">Metal-binding</keyword>
<evidence type="ECO:0000259" key="8">
    <source>
        <dbReference type="Pfam" id="PF00266"/>
    </source>
</evidence>
<dbReference type="Gene3D" id="1.10.260.50">
    <property type="match status" value="1"/>
</dbReference>